<dbReference type="SUPFAM" id="SSF55811">
    <property type="entry name" value="Nudix"/>
    <property type="match status" value="1"/>
</dbReference>
<evidence type="ECO:0000256" key="12">
    <source>
        <dbReference type="ARBA" id="ARBA00049546"/>
    </source>
</evidence>
<evidence type="ECO:0000256" key="3">
    <source>
        <dbReference type="ARBA" id="ARBA00012453"/>
    </source>
</evidence>
<dbReference type="Proteomes" id="UP001224392">
    <property type="component" value="Unassembled WGS sequence"/>
</dbReference>
<comment type="function">
    <text evidence="8">Acts on ADP-mannose and ADP-glucose as well as ADP-ribose. Prevents glycogen biosynthesis. The reaction catalyzed by this enzyme is a limiting step of the gluconeogenic process.</text>
</comment>
<evidence type="ECO:0000313" key="15">
    <source>
        <dbReference type="Proteomes" id="UP001224392"/>
    </source>
</evidence>
<organism evidence="14 15">
    <name type="scientific">Biformimicrobium ophioploci</name>
    <dbReference type="NCBI Taxonomy" id="3036711"/>
    <lineage>
        <taxon>Bacteria</taxon>
        <taxon>Pseudomonadati</taxon>
        <taxon>Pseudomonadota</taxon>
        <taxon>Gammaproteobacteria</taxon>
        <taxon>Cellvibrionales</taxon>
        <taxon>Microbulbiferaceae</taxon>
        <taxon>Biformimicrobium</taxon>
    </lineage>
</organism>
<evidence type="ECO:0000256" key="2">
    <source>
        <dbReference type="ARBA" id="ARBA00007482"/>
    </source>
</evidence>
<dbReference type="EC" id="3.6.1.13" evidence="3"/>
<keyword evidence="15" id="KW-1185">Reference proteome</keyword>
<keyword evidence="6" id="KW-0378">Hydrolase</keyword>
<feature type="domain" description="Nudix hydrolase" evidence="13">
    <location>
        <begin position="58"/>
        <end position="202"/>
    </location>
</feature>
<dbReference type="PROSITE" id="PS00893">
    <property type="entry name" value="NUDIX_BOX"/>
    <property type="match status" value="1"/>
</dbReference>
<gene>
    <name evidence="14" type="ORF">MNKW57_22130</name>
</gene>
<dbReference type="InterPro" id="IPR020084">
    <property type="entry name" value="NUDIX_hydrolase_CS"/>
</dbReference>
<proteinExistence type="inferred from homology"/>
<evidence type="ECO:0000256" key="4">
    <source>
        <dbReference type="ARBA" id="ARBA00013297"/>
    </source>
</evidence>
<dbReference type="NCBIfam" id="TIGR00052">
    <property type="entry name" value="nudix-type nucleoside diphosphatase, YffH/AdpP family"/>
    <property type="match status" value="1"/>
</dbReference>
<evidence type="ECO:0000313" key="14">
    <source>
        <dbReference type="EMBL" id="GMG87892.1"/>
    </source>
</evidence>
<evidence type="ECO:0000259" key="13">
    <source>
        <dbReference type="PROSITE" id="PS51462"/>
    </source>
</evidence>
<dbReference type="PANTHER" id="PTHR11839:SF5">
    <property type="entry name" value="ADP-RIBOSE PYROPHOSPHATASE"/>
    <property type="match status" value="1"/>
</dbReference>
<sequence>MTDTPGRGPLVPSYTGDDAEVLEKTVEFQGFFRIERLRVRHKLFAGGWSQPLERELFVRGPAVGVLLYDPQADLVGVVEQFRIGALEEAAGPWCLEVVAGMVDAGESLLDVAQRELAEETGLSAEHWESICSYLPSPGGTNEKMHLFCACTSLEGAGGLFGLDTEHEDIRFAVLPAQEVLDGLYGDALNNAASIICLQWLALNRGRLRSAGQ</sequence>
<reference evidence="14 15" key="1">
    <citation type="submission" date="2023-04" db="EMBL/GenBank/DDBJ databases">
        <title>Marinobulbifer ophiurae gen. nov., sp. Nov., isolate from tissue of brittle star Ophioplocus japonicus.</title>
        <authorList>
            <person name="Kawano K."/>
            <person name="Sawayama S."/>
            <person name="Nakagawa S."/>
        </authorList>
    </citation>
    <scope>NUCLEOTIDE SEQUENCE [LARGE SCALE GENOMIC DNA]</scope>
    <source>
        <strain evidence="14 15">NKW57</strain>
    </source>
</reference>
<dbReference type="EMBL" id="BSYJ01000004">
    <property type="protein sequence ID" value="GMG87892.1"/>
    <property type="molecule type" value="Genomic_DNA"/>
</dbReference>
<dbReference type="PANTHER" id="PTHR11839">
    <property type="entry name" value="UDP/ADP-SUGAR PYROPHOSPHATASE"/>
    <property type="match status" value="1"/>
</dbReference>
<evidence type="ECO:0000256" key="6">
    <source>
        <dbReference type="ARBA" id="ARBA00022801"/>
    </source>
</evidence>
<protein>
    <recommendedName>
        <fullName evidence="4">ADP-ribose pyrophosphatase</fullName>
        <ecNumber evidence="3">3.6.1.13</ecNumber>
    </recommendedName>
    <alternativeName>
        <fullName evidence="9">ADP-ribose diphosphatase</fullName>
    </alternativeName>
    <alternativeName>
        <fullName evidence="11">ADP-ribose phosphohydrolase</fullName>
    </alternativeName>
    <alternativeName>
        <fullName evidence="10">Adenosine diphosphoribose pyrophosphatase</fullName>
    </alternativeName>
</protein>
<dbReference type="Pfam" id="PF00293">
    <property type="entry name" value="NUDIX"/>
    <property type="match status" value="1"/>
</dbReference>
<keyword evidence="7" id="KW-0460">Magnesium</keyword>
<comment type="similarity">
    <text evidence="2">Belongs to the Nudix hydrolase family. NudF subfamily.</text>
</comment>
<evidence type="ECO:0000256" key="9">
    <source>
        <dbReference type="ARBA" id="ARBA00030162"/>
    </source>
</evidence>
<dbReference type="CDD" id="cd24155">
    <property type="entry name" value="NUDIX_ADPRase"/>
    <property type="match status" value="1"/>
</dbReference>
<dbReference type="PROSITE" id="PS51462">
    <property type="entry name" value="NUDIX"/>
    <property type="match status" value="1"/>
</dbReference>
<name>A0ABQ6M0T1_9GAMM</name>
<dbReference type="Gene3D" id="3.90.79.10">
    <property type="entry name" value="Nucleoside Triphosphate Pyrophosphohydrolase"/>
    <property type="match status" value="1"/>
</dbReference>
<keyword evidence="5" id="KW-0479">Metal-binding</keyword>
<evidence type="ECO:0000256" key="11">
    <source>
        <dbReference type="ARBA" id="ARBA00033056"/>
    </source>
</evidence>
<dbReference type="InterPro" id="IPR000086">
    <property type="entry name" value="NUDIX_hydrolase_dom"/>
</dbReference>
<evidence type="ECO:0000256" key="7">
    <source>
        <dbReference type="ARBA" id="ARBA00022842"/>
    </source>
</evidence>
<evidence type="ECO:0000256" key="8">
    <source>
        <dbReference type="ARBA" id="ARBA00025164"/>
    </source>
</evidence>
<dbReference type="InterPro" id="IPR004385">
    <property type="entry name" value="NDP_pyrophosphatase"/>
</dbReference>
<dbReference type="RefSeq" id="WP_285764506.1">
    <property type="nucleotide sequence ID" value="NZ_BSYJ01000004.1"/>
</dbReference>
<comment type="catalytic activity">
    <reaction evidence="12">
        <text>ADP-D-ribose + H2O = D-ribose 5-phosphate + AMP + 2 H(+)</text>
        <dbReference type="Rhea" id="RHEA:10412"/>
        <dbReference type="ChEBI" id="CHEBI:15377"/>
        <dbReference type="ChEBI" id="CHEBI:15378"/>
        <dbReference type="ChEBI" id="CHEBI:57967"/>
        <dbReference type="ChEBI" id="CHEBI:78346"/>
        <dbReference type="ChEBI" id="CHEBI:456215"/>
        <dbReference type="EC" id="3.6.1.13"/>
    </reaction>
</comment>
<evidence type="ECO:0000256" key="1">
    <source>
        <dbReference type="ARBA" id="ARBA00001946"/>
    </source>
</evidence>
<comment type="caution">
    <text evidence="14">The sequence shown here is derived from an EMBL/GenBank/DDBJ whole genome shotgun (WGS) entry which is preliminary data.</text>
</comment>
<accession>A0ABQ6M0T1</accession>
<evidence type="ECO:0000256" key="5">
    <source>
        <dbReference type="ARBA" id="ARBA00022723"/>
    </source>
</evidence>
<dbReference type="InterPro" id="IPR015797">
    <property type="entry name" value="NUDIX_hydrolase-like_dom_sf"/>
</dbReference>
<evidence type="ECO:0000256" key="10">
    <source>
        <dbReference type="ARBA" id="ARBA00030308"/>
    </source>
</evidence>
<comment type="cofactor">
    <cofactor evidence="1">
        <name>Mg(2+)</name>
        <dbReference type="ChEBI" id="CHEBI:18420"/>
    </cofactor>
</comment>